<dbReference type="KEGG" id="ndi:NDAI_0A04070"/>
<dbReference type="GO" id="GO:0030620">
    <property type="term" value="F:U2 snRNA binding"/>
    <property type="evidence" value="ECO:0007669"/>
    <property type="project" value="EnsemblFungi"/>
</dbReference>
<organism evidence="4 5">
    <name type="scientific">Naumovozyma dairenensis (strain ATCC 10597 / BCRC 20456 / CBS 421 / NBRC 0211 / NRRL Y-12639)</name>
    <name type="common">Saccharomyces dairenensis</name>
    <dbReference type="NCBI Taxonomy" id="1071378"/>
    <lineage>
        <taxon>Eukaryota</taxon>
        <taxon>Fungi</taxon>
        <taxon>Dikarya</taxon>
        <taxon>Ascomycota</taxon>
        <taxon>Saccharomycotina</taxon>
        <taxon>Saccharomycetes</taxon>
        <taxon>Saccharomycetales</taxon>
        <taxon>Saccharomycetaceae</taxon>
        <taxon>Naumovozyma</taxon>
    </lineage>
</organism>
<dbReference type="Gene3D" id="3.30.70.330">
    <property type="match status" value="1"/>
</dbReference>
<name>G0W426_NAUDC</name>
<feature type="domain" description="RRM" evidence="3">
    <location>
        <begin position="30"/>
        <end position="108"/>
    </location>
</feature>
<keyword evidence="5" id="KW-1185">Reference proteome</keyword>
<proteinExistence type="predicted"/>
<feature type="region of interest" description="Disordered" evidence="2">
    <location>
        <begin position="1"/>
        <end position="26"/>
    </location>
</feature>
<dbReference type="AlphaFoldDB" id="G0W426"/>
<dbReference type="GO" id="GO:0071004">
    <property type="term" value="C:U2-type prespliceosome"/>
    <property type="evidence" value="ECO:0007669"/>
    <property type="project" value="EnsemblFungi"/>
</dbReference>
<dbReference type="InterPro" id="IPR035979">
    <property type="entry name" value="RBD_domain_sf"/>
</dbReference>
<dbReference type="GO" id="GO:0000398">
    <property type="term" value="P:mRNA splicing, via spliceosome"/>
    <property type="evidence" value="ECO:0007669"/>
    <property type="project" value="EnsemblFungi"/>
</dbReference>
<feature type="compositionally biased region" description="Basic residues" evidence="2">
    <location>
        <begin position="7"/>
        <end position="24"/>
    </location>
</feature>
<dbReference type="EMBL" id="HE580267">
    <property type="protein sequence ID" value="CCD22564.1"/>
    <property type="molecule type" value="Genomic_DNA"/>
</dbReference>
<dbReference type="Pfam" id="PF13893">
    <property type="entry name" value="RRM_5"/>
    <property type="match status" value="1"/>
</dbReference>
<sequence>MPEPPRKKSKKNQKQTRKNIKKKAPISPRSTLYVSNLNEKINPKRLRINLYLLFSIYGEVIKVAISAKKQRGQAYITMKNVDEANLAKISLNDELFFENPLHIEFSKEDSIIR</sequence>
<evidence type="ECO:0000256" key="1">
    <source>
        <dbReference type="PROSITE-ProRule" id="PRU00176"/>
    </source>
</evidence>
<dbReference type="HOGENOM" id="CLU_041869_3_2_1"/>
<dbReference type="SUPFAM" id="SSF54928">
    <property type="entry name" value="RNA-binding domain, RBD"/>
    <property type="match status" value="1"/>
</dbReference>
<dbReference type="RefSeq" id="XP_003667807.1">
    <property type="nucleotide sequence ID" value="XM_003667759.1"/>
</dbReference>
<evidence type="ECO:0000259" key="3">
    <source>
        <dbReference type="PROSITE" id="PS50102"/>
    </source>
</evidence>
<accession>G0W426</accession>
<dbReference type="InterPro" id="IPR012677">
    <property type="entry name" value="Nucleotide-bd_a/b_plait_sf"/>
</dbReference>
<evidence type="ECO:0000256" key="2">
    <source>
        <dbReference type="SAM" id="MobiDB-lite"/>
    </source>
</evidence>
<dbReference type="InterPro" id="IPR000504">
    <property type="entry name" value="RRM_dom"/>
</dbReference>
<reference evidence="4 5" key="1">
    <citation type="journal article" date="2011" name="Proc. Natl. Acad. Sci. U.S.A.">
        <title>Evolutionary erosion of yeast sex chromosomes by mating-type switching accidents.</title>
        <authorList>
            <person name="Gordon J.L."/>
            <person name="Armisen D."/>
            <person name="Proux-Wera E."/>
            <person name="Oheigeartaigh S.S."/>
            <person name="Byrne K.P."/>
            <person name="Wolfe K.H."/>
        </authorList>
    </citation>
    <scope>NUCLEOTIDE SEQUENCE [LARGE SCALE GENOMIC DNA]</scope>
    <source>
        <strain evidence="5">ATCC 10597 / BCRC 20456 / CBS 421 / NBRC 0211 / NRRL Y-12639</strain>
    </source>
</reference>
<dbReference type="SMART" id="SM00360">
    <property type="entry name" value="RRM"/>
    <property type="match status" value="1"/>
</dbReference>
<dbReference type="OrthoDB" id="277802at2759"/>
<protein>
    <recommendedName>
        <fullName evidence="3">RRM domain-containing protein</fullName>
    </recommendedName>
</protein>
<dbReference type="STRING" id="1071378.G0W426"/>
<dbReference type="Proteomes" id="UP000000689">
    <property type="component" value="Chromosome 1"/>
</dbReference>
<dbReference type="GO" id="GO:0000974">
    <property type="term" value="C:Prp19 complex"/>
    <property type="evidence" value="ECO:0007669"/>
    <property type="project" value="EnsemblFungi"/>
</dbReference>
<dbReference type="eggNOG" id="KOG4206">
    <property type="taxonomic scope" value="Eukaryota"/>
</dbReference>
<evidence type="ECO:0000313" key="4">
    <source>
        <dbReference type="EMBL" id="CCD22564.1"/>
    </source>
</evidence>
<dbReference type="GeneID" id="11493615"/>
<gene>
    <name evidence="4" type="primary">NDAI0A04070</name>
    <name evidence="4" type="ordered locus">NDAI_0A04070</name>
</gene>
<keyword evidence="1" id="KW-0694">RNA-binding</keyword>
<evidence type="ECO:0000313" key="5">
    <source>
        <dbReference type="Proteomes" id="UP000000689"/>
    </source>
</evidence>
<dbReference type="OMA" id="HIVFYDA"/>
<dbReference type="PROSITE" id="PS50102">
    <property type="entry name" value="RRM"/>
    <property type="match status" value="1"/>
</dbReference>